<sequence length="838" mass="84292">MRVRPFVVMAVGFIAGGALAPTPAGAAVPVGSTLYVNNAAGSHCSDSGVGALAAPFCTVQAAVNVVGPGQTVEVQRGDYPGAVTVSRSGTSTQPITLRFHADGVAGVEGLNLSSGTALTIRGAQYVNVEDVWVWDTASSVPAVSVVDSSHVLFDGGQILSDDVGVLVSASSGSVTVQHADITGATGVEVDPGVSGAIISTNIISGYSVGGGVAVVGATGTAVVSNTIDDVCTSGIGVRAAATATILENNVVQNQNGGSCAATAESVTADAVAGTTQNYEEIFPVHGSAVEWAGATYPTVAAFQAATGLGPHDVGVAGQPEEGWDTDPGIDSADAQAPGELPTDVLGNPRVDNPHVSNSGTGVGYFDRGAWEFGDPFNTSIGATPLGALTASVGFENPGDGAWGATYTGTLDWGDGTQESITASRLNPQISVKEHTYTKPGTYTLSFSLSDGYVTRSSATSVTLDGSDYVAYGPTRLMDTRTGLGVGKIAKIGPAGDIALKVAGAGTAGNTIPSTAKAVVLNLTATNPTQASYFSAYPGGTPRPLVSNLDFPAGTTTAGAVIVPMGTDGTVHFYNHSGSTDLIVDVSGYFVQTPADGYTPLTPHRLLDTRDGAGGNAGPVGAGATRALQITGAGDGSLPDAGIDAVVLNLTTTDVTESTFVTAYPEGSPRPLTSNIDVDPRQTRANAVTVPVGADGKIDLYNNSGSVDLIADVVGYYSTSGASAYVPLTPGRILDTRPDATLPPYGTTSSWPTPPPPSSSTPTAWVLNATVTDTTATGYLTAYPDGVARPTASTLDWTAGATVSNLVVAESDGGAIDLYNGSSGGTDLLLDEFGYFANN</sequence>
<dbReference type="InterPro" id="IPR013783">
    <property type="entry name" value="Ig-like_fold"/>
</dbReference>
<dbReference type="SUPFAM" id="SSF51126">
    <property type="entry name" value="Pectin lyase-like"/>
    <property type="match status" value="1"/>
</dbReference>
<feature type="signal peptide" evidence="2">
    <location>
        <begin position="1"/>
        <end position="20"/>
    </location>
</feature>
<feature type="region of interest" description="Disordered" evidence="1">
    <location>
        <begin position="739"/>
        <end position="760"/>
    </location>
</feature>
<accession>A0ABP9RNL0</accession>
<organism evidence="4 5">
    <name type="scientific">Rugosimonospora acidiphila</name>
    <dbReference type="NCBI Taxonomy" id="556531"/>
    <lineage>
        <taxon>Bacteria</taxon>
        <taxon>Bacillati</taxon>
        <taxon>Actinomycetota</taxon>
        <taxon>Actinomycetes</taxon>
        <taxon>Micromonosporales</taxon>
        <taxon>Micromonosporaceae</taxon>
        <taxon>Rugosimonospora</taxon>
    </lineage>
</organism>
<dbReference type="EMBL" id="BAABJQ010000003">
    <property type="protein sequence ID" value="GAA5180306.1"/>
    <property type="molecule type" value="Genomic_DNA"/>
</dbReference>
<dbReference type="InterPro" id="IPR000601">
    <property type="entry name" value="PKD_dom"/>
</dbReference>
<dbReference type="InterPro" id="IPR039448">
    <property type="entry name" value="Beta_helix"/>
</dbReference>
<reference evidence="5" key="1">
    <citation type="journal article" date="2019" name="Int. J. Syst. Evol. Microbiol.">
        <title>The Global Catalogue of Microorganisms (GCM) 10K type strain sequencing project: providing services to taxonomists for standard genome sequencing and annotation.</title>
        <authorList>
            <consortium name="The Broad Institute Genomics Platform"/>
            <consortium name="The Broad Institute Genome Sequencing Center for Infectious Disease"/>
            <person name="Wu L."/>
            <person name="Ma J."/>
        </authorList>
    </citation>
    <scope>NUCLEOTIDE SEQUENCE [LARGE SCALE GENOMIC DNA]</scope>
    <source>
        <strain evidence="5">JCM 18304</strain>
    </source>
</reference>
<name>A0ABP9RNL0_9ACTN</name>
<evidence type="ECO:0000259" key="3">
    <source>
        <dbReference type="PROSITE" id="PS50093"/>
    </source>
</evidence>
<feature type="chain" id="PRO_5046498775" description="PKD domain-containing protein" evidence="2">
    <location>
        <begin position="21"/>
        <end position="838"/>
    </location>
</feature>
<keyword evidence="5" id="KW-1185">Reference proteome</keyword>
<dbReference type="InterPro" id="IPR011050">
    <property type="entry name" value="Pectin_lyase_fold/virulence"/>
</dbReference>
<dbReference type="Gene3D" id="2.160.20.10">
    <property type="entry name" value="Single-stranded right-handed beta-helix, Pectin lyase-like"/>
    <property type="match status" value="1"/>
</dbReference>
<feature type="domain" description="PKD" evidence="3">
    <location>
        <begin position="411"/>
        <end position="450"/>
    </location>
</feature>
<keyword evidence="2" id="KW-0732">Signal</keyword>
<dbReference type="Pfam" id="PF13229">
    <property type="entry name" value="Beta_helix"/>
    <property type="match status" value="1"/>
</dbReference>
<dbReference type="Gene3D" id="2.60.40.10">
    <property type="entry name" value="Immunoglobulins"/>
    <property type="match status" value="1"/>
</dbReference>
<evidence type="ECO:0000313" key="5">
    <source>
        <dbReference type="Proteomes" id="UP001501570"/>
    </source>
</evidence>
<proteinExistence type="predicted"/>
<protein>
    <recommendedName>
        <fullName evidence="3">PKD domain-containing protein</fullName>
    </recommendedName>
</protein>
<evidence type="ECO:0000256" key="1">
    <source>
        <dbReference type="SAM" id="MobiDB-lite"/>
    </source>
</evidence>
<dbReference type="InterPro" id="IPR012334">
    <property type="entry name" value="Pectin_lyas_fold"/>
</dbReference>
<comment type="caution">
    <text evidence="4">The sequence shown here is derived from an EMBL/GenBank/DDBJ whole genome shotgun (WGS) entry which is preliminary data.</text>
</comment>
<evidence type="ECO:0000256" key="2">
    <source>
        <dbReference type="SAM" id="SignalP"/>
    </source>
</evidence>
<gene>
    <name evidence="4" type="ORF">GCM10023322_12310</name>
</gene>
<evidence type="ECO:0000313" key="4">
    <source>
        <dbReference type="EMBL" id="GAA5180306.1"/>
    </source>
</evidence>
<dbReference type="PROSITE" id="PS50093">
    <property type="entry name" value="PKD"/>
    <property type="match status" value="1"/>
</dbReference>
<dbReference type="Proteomes" id="UP001501570">
    <property type="component" value="Unassembled WGS sequence"/>
</dbReference>